<keyword evidence="2" id="KW-1185">Reference proteome</keyword>
<name>A0ACC1T2E3_9APHY</name>
<comment type="caution">
    <text evidence="1">The sequence shown here is derived from an EMBL/GenBank/DDBJ whole genome shotgun (WGS) entry which is preliminary data.</text>
</comment>
<evidence type="ECO:0000313" key="1">
    <source>
        <dbReference type="EMBL" id="KAJ3551234.1"/>
    </source>
</evidence>
<proteinExistence type="predicted"/>
<reference evidence="1" key="1">
    <citation type="submission" date="2022-07" db="EMBL/GenBank/DDBJ databases">
        <title>Genome Sequence of Phlebia brevispora.</title>
        <authorList>
            <person name="Buettner E."/>
        </authorList>
    </citation>
    <scope>NUCLEOTIDE SEQUENCE</scope>
    <source>
        <strain evidence="1">MPL23</strain>
    </source>
</reference>
<sequence>MYTALTHSICLVQVGRQDLDPLASLRGQSGWTRDAIEHAIERRKRDIADHYQAIRRLESEILALKSELNTTISIARLPAEVLCEVFAACLLPLKRPLYWRFKLLHVCRGWRQVALSCPQLWTTIYPTRPEVVTTLLTLSRTLPLDLRFEGCARKRNAFEMHRLVLAQMSRVRRYAPFVVDDQIARLLNSIESTLEAPLLEDLQVDLSEARTEVPAFWALSMPCLQSLKLTMPRHQSSKLRDGTLGILMSLVRTSLTSLTLVNHRADPTEFIDVLASLPSLKCIFLRHPIQSTLEEDVLPPPIRKVILPQLELLDMLSEGGYGLEHAFVLSHLRIPDKAKLHFRAESPDTFEETAQIIPCLHAKLLTSSGSRMYPRSMHINLSLGGDLVITLWMDEQTLFDIDSQNTWEDSTGKLHLVLFDIQTDIINDIIDNFLAGPCFISMTTMYIEYTHIKLSVWAAKFAVMRNLRELGMAAETLDAEFIEAFTGSDAAEDYIFPSLKVLKISVAKRYSSGRSLQDSLGNLPFALKRRQEMGSYLDKLEVSCPIDMINRDYETSIRQYAAEVVVKVEEFDEDF</sequence>
<evidence type="ECO:0000313" key="2">
    <source>
        <dbReference type="Proteomes" id="UP001148662"/>
    </source>
</evidence>
<organism evidence="1 2">
    <name type="scientific">Phlebia brevispora</name>
    <dbReference type="NCBI Taxonomy" id="194682"/>
    <lineage>
        <taxon>Eukaryota</taxon>
        <taxon>Fungi</taxon>
        <taxon>Dikarya</taxon>
        <taxon>Basidiomycota</taxon>
        <taxon>Agaricomycotina</taxon>
        <taxon>Agaricomycetes</taxon>
        <taxon>Polyporales</taxon>
        <taxon>Meruliaceae</taxon>
        <taxon>Phlebia</taxon>
    </lineage>
</organism>
<dbReference type="EMBL" id="JANHOG010000833">
    <property type="protein sequence ID" value="KAJ3551234.1"/>
    <property type="molecule type" value="Genomic_DNA"/>
</dbReference>
<accession>A0ACC1T2E3</accession>
<gene>
    <name evidence="1" type="ORF">NM688_g4823</name>
</gene>
<protein>
    <submittedName>
        <fullName evidence="1">Uncharacterized protein</fullName>
    </submittedName>
</protein>
<dbReference type="Proteomes" id="UP001148662">
    <property type="component" value="Unassembled WGS sequence"/>
</dbReference>